<dbReference type="NCBIfam" id="TIGR01783">
    <property type="entry name" value="TonB-siderophor"/>
    <property type="match status" value="1"/>
</dbReference>
<comment type="subcellular location">
    <subcellularLocation>
        <location evidence="1 14">Cell outer membrane</location>
        <topology evidence="1 14">Multi-pass membrane protein</topology>
    </subcellularLocation>
</comment>
<evidence type="ECO:0000256" key="13">
    <source>
        <dbReference type="ARBA" id="ARBA00023237"/>
    </source>
</evidence>
<evidence type="ECO:0000256" key="5">
    <source>
        <dbReference type="ARBA" id="ARBA00022496"/>
    </source>
</evidence>
<keyword evidence="4 14" id="KW-1134">Transmembrane beta strand</keyword>
<gene>
    <name evidence="19" type="ORF">DFR41_102342</name>
</gene>
<organism evidence="19 20">
    <name type="scientific">Pseudacidovorax intermedius</name>
    <dbReference type="NCBI Taxonomy" id="433924"/>
    <lineage>
        <taxon>Bacteria</taxon>
        <taxon>Pseudomonadati</taxon>
        <taxon>Pseudomonadota</taxon>
        <taxon>Betaproteobacteria</taxon>
        <taxon>Burkholderiales</taxon>
        <taxon>Comamonadaceae</taxon>
        <taxon>Pseudacidovorax</taxon>
    </lineage>
</organism>
<dbReference type="EMBL" id="QQAV01000002">
    <property type="protein sequence ID" value="RDI27307.1"/>
    <property type="molecule type" value="Genomic_DNA"/>
</dbReference>
<feature type="domain" description="TonB-dependent receptor-like beta-barrel" evidence="17">
    <location>
        <begin position="257"/>
        <end position="743"/>
    </location>
</feature>
<dbReference type="InterPro" id="IPR037066">
    <property type="entry name" value="Plug_dom_sf"/>
</dbReference>
<proteinExistence type="inferred from homology"/>
<dbReference type="FunFam" id="2.170.130.10:FF:000001">
    <property type="entry name" value="Catecholate siderophore TonB-dependent receptor"/>
    <property type="match status" value="1"/>
</dbReference>
<dbReference type="InterPro" id="IPR012910">
    <property type="entry name" value="Plug_dom"/>
</dbReference>
<dbReference type="GO" id="GO:0009279">
    <property type="term" value="C:cell outer membrane"/>
    <property type="evidence" value="ECO:0007669"/>
    <property type="project" value="UniProtKB-SubCell"/>
</dbReference>
<comment type="caution">
    <text evidence="19">The sequence shown here is derived from an EMBL/GenBank/DDBJ whole genome shotgun (WGS) entry which is preliminary data.</text>
</comment>
<evidence type="ECO:0000256" key="15">
    <source>
        <dbReference type="RuleBase" id="RU003357"/>
    </source>
</evidence>
<evidence type="ECO:0000313" key="20">
    <source>
        <dbReference type="Proteomes" id="UP000255265"/>
    </source>
</evidence>
<evidence type="ECO:0000256" key="2">
    <source>
        <dbReference type="ARBA" id="ARBA00009810"/>
    </source>
</evidence>
<evidence type="ECO:0000256" key="9">
    <source>
        <dbReference type="ARBA" id="ARBA00023065"/>
    </source>
</evidence>
<dbReference type="CDD" id="cd01347">
    <property type="entry name" value="ligand_gated_channel"/>
    <property type="match status" value="1"/>
</dbReference>
<evidence type="ECO:0000256" key="16">
    <source>
        <dbReference type="SAM" id="SignalP"/>
    </source>
</evidence>
<sequence>MAQHIKSRKHAVPRKAAGWTGAAAATLVAIAAPAGAQTAPSTTDTTASTSTLREVRVEGARESFKADTVSSPKFTQPLVDTPQTITVIKKEVLQEQGANTLTEALRNTPGITFQMGENGNTSTGDAVFLRGFDSSGSIFVDGARDVGTVTRDMFNIEQVEVVKGPASADIGRTAPTGYINLVSKVPQTSNFFTGSVSLGSGDQKRATADINRVLNAEGTMALRLNVMTQDSGVPGRDDVKNKGWAIAPSIAFGLNTPTRVILQYQHVNQRNRPDGGIPTVGLKGYYLDQLKGIGGNGPQPDTSNYYGSLSDHDTVDGDMFTARIEHDFDSGVKLRNLTRWGRTDQDLVLTGVFSSGLLTPSVTNPLTWSTRVLPQGKGQRNEILTNQTNVTAEATTGSIKHSISAGLELAREQQDNTTMAATINAANGVRTVSGGTVSYQAYNSLYMPNPYRAFVPVLPTGATTEGTTSTAALYAFDTLKFNEQWQLTGGLRWEHYRTRFTSLAAPVNGVQTALTQEGSDNLLTGKLGLVYKPADNGSVYAAYATGAQPPGGNFSFPTSLTTANVNNLSLDPQKSKTFELGTKWDVLDKRLALSAAAFRTKNENEQVQVDTFGNFEQYGKTRVQGLELSAVGQITPAWQVIGGLARIDTKILEGSRTSTTQNGAQIRYSPKLTATLWTSYRFPFGLTVGGGVRYVSTQQRSTSNAAITATSFFPEVPSYTVWDAMVGYEINRNVSIQLNLYNLADKFYLARVNNGGNRLVMGTPRSALLSANFRF</sequence>
<dbReference type="NCBIfam" id="NF007349">
    <property type="entry name" value="PRK09840.1"/>
    <property type="match status" value="1"/>
</dbReference>
<evidence type="ECO:0000256" key="12">
    <source>
        <dbReference type="ARBA" id="ARBA00023170"/>
    </source>
</evidence>
<evidence type="ECO:0000256" key="14">
    <source>
        <dbReference type="PROSITE-ProRule" id="PRU01360"/>
    </source>
</evidence>
<keyword evidence="10 15" id="KW-0798">TonB box</keyword>
<feature type="chain" id="PRO_5016620802" evidence="16">
    <location>
        <begin position="37"/>
        <end position="775"/>
    </location>
</feature>
<evidence type="ECO:0000256" key="10">
    <source>
        <dbReference type="ARBA" id="ARBA00023077"/>
    </source>
</evidence>
<dbReference type="InterPro" id="IPR039426">
    <property type="entry name" value="TonB-dep_rcpt-like"/>
</dbReference>
<reference evidence="19 20" key="1">
    <citation type="submission" date="2018-07" db="EMBL/GenBank/DDBJ databases">
        <title>Genomic Encyclopedia of Type Strains, Phase IV (KMG-IV): sequencing the most valuable type-strain genomes for metagenomic binning, comparative biology and taxonomic classification.</title>
        <authorList>
            <person name="Goeker M."/>
        </authorList>
    </citation>
    <scope>NUCLEOTIDE SEQUENCE [LARGE SCALE GENOMIC DNA]</scope>
    <source>
        <strain evidence="19 20">DSM 21352</strain>
    </source>
</reference>
<keyword evidence="8" id="KW-0408">Iron</keyword>
<keyword evidence="3 14" id="KW-0813">Transport</keyword>
<keyword evidence="9" id="KW-0406">Ion transport</keyword>
<dbReference type="PANTHER" id="PTHR32552">
    <property type="entry name" value="FERRICHROME IRON RECEPTOR-RELATED"/>
    <property type="match status" value="1"/>
</dbReference>
<dbReference type="Pfam" id="PF07715">
    <property type="entry name" value="Plug"/>
    <property type="match status" value="1"/>
</dbReference>
<dbReference type="RefSeq" id="WP_114802404.1">
    <property type="nucleotide sequence ID" value="NZ_QQAV01000002.1"/>
</dbReference>
<evidence type="ECO:0000256" key="6">
    <source>
        <dbReference type="ARBA" id="ARBA00022692"/>
    </source>
</evidence>
<dbReference type="GO" id="GO:0015891">
    <property type="term" value="P:siderophore transport"/>
    <property type="evidence" value="ECO:0007669"/>
    <property type="project" value="InterPro"/>
</dbReference>
<keyword evidence="11 14" id="KW-0472">Membrane</keyword>
<accession>A0A370FJG2</accession>
<protein>
    <submittedName>
        <fullName evidence="19">Catecholate siderophore receptor</fullName>
    </submittedName>
</protein>
<evidence type="ECO:0000256" key="7">
    <source>
        <dbReference type="ARBA" id="ARBA00022729"/>
    </source>
</evidence>
<keyword evidence="13 14" id="KW-0998">Cell outer membrane</keyword>
<dbReference type="Proteomes" id="UP000255265">
    <property type="component" value="Unassembled WGS sequence"/>
</dbReference>
<evidence type="ECO:0000256" key="3">
    <source>
        <dbReference type="ARBA" id="ARBA00022448"/>
    </source>
</evidence>
<dbReference type="Gene3D" id="2.170.130.10">
    <property type="entry name" value="TonB-dependent receptor, plug domain"/>
    <property type="match status" value="1"/>
</dbReference>
<evidence type="ECO:0000256" key="4">
    <source>
        <dbReference type="ARBA" id="ARBA00022452"/>
    </source>
</evidence>
<evidence type="ECO:0000259" key="17">
    <source>
        <dbReference type="Pfam" id="PF00593"/>
    </source>
</evidence>
<keyword evidence="20" id="KW-1185">Reference proteome</keyword>
<dbReference type="OrthoDB" id="9790771at2"/>
<feature type="domain" description="TonB-dependent receptor plug" evidence="18">
    <location>
        <begin position="78"/>
        <end position="177"/>
    </location>
</feature>
<dbReference type="Pfam" id="PF00593">
    <property type="entry name" value="TonB_dep_Rec_b-barrel"/>
    <property type="match status" value="1"/>
</dbReference>
<dbReference type="GO" id="GO:0015344">
    <property type="term" value="F:siderophore uptake transmembrane transporter activity"/>
    <property type="evidence" value="ECO:0007669"/>
    <property type="project" value="TreeGrafter"/>
</dbReference>
<evidence type="ECO:0000259" key="18">
    <source>
        <dbReference type="Pfam" id="PF07715"/>
    </source>
</evidence>
<dbReference type="STRING" id="433924.NS331_10895"/>
<dbReference type="SUPFAM" id="SSF56935">
    <property type="entry name" value="Porins"/>
    <property type="match status" value="1"/>
</dbReference>
<keyword evidence="6 14" id="KW-0812">Transmembrane</keyword>
<dbReference type="PANTHER" id="PTHR32552:SF89">
    <property type="entry name" value="CATECHOLATE SIDEROPHORE RECEPTOR FIU"/>
    <property type="match status" value="1"/>
</dbReference>
<dbReference type="GO" id="GO:0038023">
    <property type="term" value="F:signaling receptor activity"/>
    <property type="evidence" value="ECO:0007669"/>
    <property type="project" value="InterPro"/>
</dbReference>
<dbReference type="InterPro" id="IPR036942">
    <property type="entry name" value="Beta-barrel_TonB_sf"/>
</dbReference>
<evidence type="ECO:0000256" key="1">
    <source>
        <dbReference type="ARBA" id="ARBA00004571"/>
    </source>
</evidence>
<keyword evidence="7 16" id="KW-0732">Signal</keyword>
<comment type="similarity">
    <text evidence="2 14 15">Belongs to the TonB-dependent receptor family.</text>
</comment>
<name>A0A370FJG2_9BURK</name>
<keyword evidence="12 19" id="KW-0675">Receptor</keyword>
<dbReference type="Gene3D" id="2.40.170.20">
    <property type="entry name" value="TonB-dependent receptor, beta-barrel domain"/>
    <property type="match status" value="1"/>
</dbReference>
<feature type="signal peptide" evidence="16">
    <location>
        <begin position="1"/>
        <end position="36"/>
    </location>
</feature>
<evidence type="ECO:0000313" key="19">
    <source>
        <dbReference type="EMBL" id="RDI27307.1"/>
    </source>
</evidence>
<keyword evidence="5" id="KW-0410">Iron transport</keyword>
<dbReference type="InterPro" id="IPR000531">
    <property type="entry name" value="Beta-barrel_TonB"/>
</dbReference>
<dbReference type="InterPro" id="IPR010105">
    <property type="entry name" value="TonB_sidphr_rcpt"/>
</dbReference>
<dbReference type="PROSITE" id="PS52016">
    <property type="entry name" value="TONB_DEPENDENT_REC_3"/>
    <property type="match status" value="1"/>
</dbReference>
<evidence type="ECO:0000256" key="11">
    <source>
        <dbReference type="ARBA" id="ARBA00023136"/>
    </source>
</evidence>
<evidence type="ECO:0000256" key="8">
    <source>
        <dbReference type="ARBA" id="ARBA00023004"/>
    </source>
</evidence>
<dbReference type="AlphaFoldDB" id="A0A370FJG2"/>